<organism evidence="1 2">
    <name type="scientific">Cylicostephanus goldi</name>
    <name type="common">Nematode worm</name>
    <dbReference type="NCBI Taxonomy" id="71465"/>
    <lineage>
        <taxon>Eukaryota</taxon>
        <taxon>Metazoa</taxon>
        <taxon>Ecdysozoa</taxon>
        <taxon>Nematoda</taxon>
        <taxon>Chromadorea</taxon>
        <taxon>Rhabditida</taxon>
        <taxon>Rhabditina</taxon>
        <taxon>Rhabditomorpha</taxon>
        <taxon>Strongyloidea</taxon>
        <taxon>Strongylidae</taxon>
        <taxon>Cylicostephanus</taxon>
    </lineage>
</organism>
<dbReference type="AlphaFoldDB" id="A0A3P7MTW9"/>
<dbReference type="Pfam" id="PF01663">
    <property type="entry name" value="Phosphodiest"/>
    <property type="match status" value="1"/>
</dbReference>
<dbReference type="PANTHER" id="PTHR10151:SF120">
    <property type="entry name" value="BIS(5'-ADENOSYL)-TRIPHOSPHATASE"/>
    <property type="match status" value="1"/>
</dbReference>
<evidence type="ECO:0000313" key="1">
    <source>
        <dbReference type="EMBL" id="VDN27303.1"/>
    </source>
</evidence>
<reference evidence="1 2" key="1">
    <citation type="submission" date="2018-11" db="EMBL/GenBank/DDBJ databases">
        <authorList>
            <consortium name="Pathogen Informatics"/>
        </authorList>
    </citation>
    <scope>NUCLEOTIDE SEQUENCE [LARGE SCALE GENOMIC DNA]</scope>
</reference>
<dbReference type="SUPFAM" id="SSF53649">
    <property type="entry name" value="Alkaline phosphatase-like"/>
    <property type="match status" value="1"/>
</dbReference>
<protein>
    <submittedName>
        <fullName evidence="1">Uncharacterized protein</fullName>
    </submittedName>
</protein>
<dbReference type="GO" id="GO:0016787">
    <property type="term" value="F:hydrolase activity"/>
    <property type="evidence" value="ECO:0007669"/>
    <property type="project" value="UniProtKB-ARBA"/>
</dbReference>
<dbReference type="OrthoDB" id="415411at2759"/>
<dbReference type="EMBL" id="UYRV01112182">
    <property type="protein sequence ID" value="VDN27303.1"/>
    <property type="molecule type" value="Genomic_DNA"/>
</dbReference>
<keyword evidence="2" id="KW-1185">Reference proteome</keyword>
<sequence>MSNFRKAWTHFRPLEEWKTDVDEIVELFTNSQSPVNFVAWLASRYIGEPDHVLHTHGFYNGEYEAMMRKLDILFGYFAERMKASGLEDKVNIIFTADHGHTQLKNHIILRRFTASAAMRKLKVTFSFILGGEIIATQTTVTSNKVMKRAVQDDAFLMSKNCDSQKMSI</sequence>
<name>A0A3P7MTW9_CYLGO</name>
<dbReference type="Proteomes" id="UP000271889">
    <property type="component" value="Unassembled WGS sequence"/>
</dbReference>
<dbReference type="Gene3D" id="3.30.1360.180">
    <property type="match status" value="1"/>
</dbReference>
<dbReference type="InterPro" id="IPR002591">
    <property type="entry name" value="Phosphodiest/P_Trfase"/>
</dbReference>
<dbReference type="PANTHER" id="PTHR10151">
    <property type="entry name" value="ECTONUCLEOTIDE PYROPHOSPHATASE/PHOSPHODIESTERASE"/>
    <property type="match status" value="1"/>
</dbReference>
<gene>
    <name evidence="1" type="ORF">CGOC_LOCUS10618</name>
</gene>
<evidence type="ECO:0000313" key="2">
    <source>
        <dbReference type="Proteomes" id="UP000271889"/>
    </source>
</evidence>
<proteinExistence type="predicted"/>
<accession>A0A3P7MTW9</accession>
<dbReference type="Gene3D" id="3.40.720.10">
    <property type="entry name" value="Alkaline Phosphatase, subunit A"/>
    <property type="match status" value="1"/>
</dbReference>
<dbReference type="InterPro" id="IPR017850">
    <property type="entry name" value="Alkaline_phosphatase_core_sf"/>
</dbReference>